<comment type="caution">
    <text evidence="2">The sequence shown here is derived from an EMBL/GenBank/DDBJ whole genome shotgun (WGS) entry which is preliminary data.</text>
</comment>
<evidence type="ECO:0000256" key="1">
    <source>
        <dbReference type="SAM" id="Phobius"/>
    </source>
</evidence>
<organism evidence="2 3">
    <name type="scientific">Candidatus Kaiserbacteria bacterium RIFCSPHIGHO2_02_FULL_55_25</name>
    <dbReference type="NCBI Taxonomy" id="1798498"/>
    <lineage>
        <taxon>Bacteria</taxon>
        <taxon>Candidatus Kaiseribacteriota</taxon>
    </lineage>
</organism>
<keyword evidence="1" id="KW-0812">Transmembrane</keyword>
<evidence type="ECO:0000313" key="2">
    <source>
        <dbReference type="EMBL" id="OGG69616.1"/>
    </source>
</evidence>
<evidence type="ECO:0000313" key="3">
    <source>
        <dbReference type="Proteomes" id="UP000176914"/>
    </source>
</evidence>
<reference evidence="2 3" key="1">
    <citation type="journal article" date="2016" name="Nat. Commun.">
        <title>Thousands of microbial genomes shed light on interconnected biogeochemical processes in an aquifer system.</title>
        <authorList>
            <person name="Anantharaman K."/>
            <person name="Brown C.T."/>
            <person name="Hug L.A."/>
            <person name="Sharon I."/>
            <person name="Castelle C.J."/>
            <person name="Probst A.J."/>
            <person name="Thomas B.C."/>
            <person name="Singh A."/>
            <person name="Wilkins M.J."/>
            <person name="Karaoz U."/>
            <person name="Brodie E.L."/>
            <person name="Williams K.H."/>
            <person name="Hubbard S.S."/>
            <person name="Banfield J.F."/>
        </authorList>
    </citation>
    <scope>NUCLEOTIDE SEQUENCE [LARGE SCALE GENOMIC DNA]</scope>
</reference>
<gene>
    <name evidence="2" type="ORF">A3C20_03790</name>
</gene>
<dbReference type="SUPFAM" id="SSF69304">
    <property type="entry name" value="Tricorn protease N-terminal domain"/>
    <property type="match status" value="1"/>
</dbReference>
<sequence length="399" mass="42145">MLRYAVAAIVVMMLGGLLGWYMFVNKQVATTLGNDAARGFGTSASFGSSAGSTYTNNSAGSTLPDVQAGTGNPAPRLWKVASTPVSGAGFAASSTQLYFAERSSGNVLVADPFVSSVTRLTNTLLPKVYEALFASDGSVLLRSTTDTDTISTYAGTVSTTTDEGPVPLTGTYLPQNITAVSVRSPQQLLFLVTAPTGGAAGVTANWRGSSQKPVFASTLQEWRVWWLADGRMYVAQKPSDGVMGYAFTLKGGALLSLVNAPGLSILPRTDSTALIYSSSAGGVNLFGQTSASATPVRLSVRTLAEKCVWAPGKDLIAYCAVPQVTPTKVDYMEEWYRGATHTSDAWWKVDVSSGTAQSQFTPDSGTSFDVEHPVINENGDYIAFINAADKSLWMLRITP</sequence>
<proteinExistence type="predicted"/>
<accession>A0A1F6E7J9</accession>
<protein>
    <submittedName>
        <fullName evidence="2">Uncharacterized protein</fullName>
    </submittedName>
</protein>
<feature type="transmembrane region" description="Helical" evidence="1">
    <location>
        <begin position="6"/>
        <end position="24"/>
    </location>
</feature>
<keyword evidence="1" id="KW-1133">Transmembrane helix</keyword>
<dbReference type="Proteomes" id="UP000176914">
    <property type="component" value="Unassembled WGS sequence"/>
</dbReference>
<dbReference type="AlphaFoldDB" id="A0A1F6E7J9"/>
<name>A0A1F6E7J9_9BACT</name>
<dbReference type="EMBL" id="MFLL01000010">
    <property type="protein sequence ID" value="OGG69616.1"/>
    <property type="molecule type" value="Genomic_DNA"/>
</dbReference>
<keyword evidence="1" id="KW-0472">Membrane</keyword>